<dbReference type="Proteomes" id="UP001642409">
    <property type="component" value="Unassembled WGS sequence"/>
</dbReference>
<comment type="caution">
    <text evidence="1">The sequence shown here is derived from an EMBL/GenBank/DDBJ whole genome shotgun (WGS) entry which is preliminary data.</text>
</comment>
<sequence>MDQENISETRQFQHVLNLYNEKLHTLVEQNTSQNKEFMDICLYLQLLSSTHANKLFQKKGYPSVDQLETHKKYLINGDGIINKIIVGYGVPEELVITDAIKQYMKMKCPHSKRNSIVFTIGQDTLYFIPKTLQTRHNKFLRPLKFGLTFTVNVLNINVKSEVIYFMITNNINENEDIDKILNMIKEGCRKYKQRIRFLVGDNSVSFVNNFLTIHAKTIINNYFGDRKQAKSVQKLINKLVIGIPNRYHLLKIMQHNLTNGSLVFDIAENLIENVNIIDIQDFIEVLNPLLPFRNYDFALQILNPNHARIMLEDHYVHQGIFVLLCTPLLVGVGAQGQQQLIGTIKLTQFCLHVYIHLYYSYQTVTAKRVANIANKRGCDVEIIPAFSMELLENLIIYTAQLLQTIGEFDYSNFKAFSSFSTEACIEFKFDLITSVDAMYFGMNNKKRTRISQCVANLNQKITFSSQEEDNDEHLAIQVVEFLLYGDQSRKINSEQFISSKLLELLELYECSTFDPFQLTRSIKSINLRACDDSDDSEQ</sequence>
<accession>A0AA86V2X6</accession>
<dbReference type="EMBL" id="CAXDID020000045">
    <property type="protein sequence ID" value="CAL6002528.1"/>
    <property type="molecule type" value="Genomic_DNA"/>
</dbReference>
<dbReference type="EMBL" id="CATOUU010001185">
    <property type="protein sequence ID" value="CAI9978564.1"/>
    <property type="molecule type" value="Genomic_DNA"/>
</dbReference>
<dbReference type="AlphaFoldDB" id="A0AA86V2X6"/>
<reference evidence="2 3" key="2">
    <citation type="submission" date="2024-07" db="EMBL/GenBank/DDBJ databases">
        <authorList>
            <person name="Akdeniz Z."/>
        </authorList>
    </citation>
    <scope>NUCLEOTIDE SEQUENCE [LARGE SCALE GENOMIC DNA]</scope>
</reference>
<protein>
    <submittedName>
        <fullName evidence="2">Hypothetical_protein</fullName>
    </submittedName>
</protein>
<proteinExistence type="predicted"/>
<evidence type="ECO:0000313" key="3">
    <source>
        <dbReference type="Proteomes" id="UP001642409"/>
    </source>
</evidence>
<gene>
    <name evidence="2" type="ORF">HINF_LOCUS17967</name>
    <name evidence="1" type="ORF">HINF_LOCUS66209</name>
</gene>
<reference evidence="1" key="1">
    <citation type="submission" date="2023-06" db="EMBL/GenBank/DDBJ databases">
        <authorList>
            <person name="Kurt Z."/>
        </authorList>
    </citation>
    <scope>NUCLEOTIDE SEQUENCE</scope>
</reference>
<keyword evidence="3" id="KW-1185">Reference proteome</keyword>
<name>A0AA86V2X6_9EUKA</name>
<evidence type="ECO:0000313" key="2">
    <source>
        <dbReference type="EMBL" id="CAL6002528.1"/>
    </source>
</evidence>
<evidence type="ECO:0000313" key="1">
    <source>
        <dbReference type="EMBL" id="CAI9978564.1"/>
    </source>
</evidence>
<organism evidence="1">
    <name type="scientific">Hexamita inflata</name>
    <dbReference type="NCBI Taxonomy" id="28002"/>
    <lineage>
        <taxon>Eukaryota</taxon>
        <taxon>Metamonada</taxon>
        <taxon>Diplomonadida</taxon>
        <taxon>Hexamitidae</taxon>
        <taxon>Hexamitinae</taxon>
        <taxon>Hexamita</taxon>
    </lineage>
</organism>